<protein>
    <recommendedName>
        <fullName evidence="3">DUF761 domain-containing protein</fullName>
    </recommendedName>
</protein>
<evidence type="ECO:0008006" key="3">
    <source>
        <dbReference type="Google" id="ProtNLM"/>
    </source>
</evidence>
<reference evidence="1" key="1">
    <citation type="submission" date="2023-04" db="EMBL/GenBank/DDBJ databases">
        <authorList>
            <person name="Vijverberg K."/>
            <person name="Xiong W."/>
            <person name="Schranz E."/>
        </authorList>
    </citation>
    <scope>NUCLEOTIDE SEQUENCE</scope>
</reference>
<organism evidence="1 2">
    <name type="scientific">Lactuca saligna</name>
    <name type="common">Willowleaf lettuce</name>
    <dbReference type="NCBI Taxonomy" id="75948"/>
    <lineage>
        <taxon>Eukaryota</taxon>
        <taxon>Viridiplantae</taxon>
        <taxon>Streptophyta</taxon>
        <taxon>Embryophyta</taxon>
        <taxon>Tracheophyta</taxon>
        <taxon>Spermatophyta</taxon>
        <taxon>Magnoliopsida</taxon>
        <taxon>eudicotyledons</taxon>
        <taxon>Gunneridae</taxon>
        <taxon>Pentapetalae</taxon>
        <taxon>asterids</taxon>
        <taxon>campanulids</taxon>
        <taxon>Asterales</taxon>
        <taxon>Asteraceae</taxon>
        <taxon>Cichorioideae</taxon>
        <taxon>Cichorieae</taxon>
        <taxon>Lactucinae</taxon>
        <taxon>Lactuca</taxon>
    </lineage>
</organism>
<dbReference type="AlphaFoldDB" id="A0AA35ZRF4"/>
<dbReference type="Pfam" id="PF05553">
    <property type="entry name" value="DUF761"/>
    <property type="match status" value="1"/>
</dbReference>
<sequence length="157" mass="17894">MAYLKKIKSLIGAKKVLRLLGTKLRLHKLQTSKTKHRKIKKRSTTKGGSGCLSLSFQSRFKRKRKEVHRYPWKKTKTVYVDQLFLEKKEVGIPVVEGITVNTAEGTSDKCGGGLADEMWESLVMGSPQMDGINERAEEFISRFRADLLVQEITARRL</sequence>
<evidence type="ECO:0000313" key="1">
    <source>
        <dbReference type="EMBL" id="CAI9297336.1"/>
    </source>
</evidence>
<dbReference type="Proteomes" id="UP001177003">
    <property type="component" value="Chromosome 8"/>
</dbReference>
<dbReference type="EMBL" id="OX465084">
    <property type="protein sequence ID" value="CAI9297336.1"/>
    <property type="molecule type" value="Genomic_DNA"/>
</dbReference>
<keyword evidence="2" id="KW-1185">Reference proteome</keyword>
<gene>
    <name evidence="1" type="ORF">LSALG_LOCUS36161</name>
</gene>
<accession>A0AA35ZRF4</accession>
<evidence type="ECO:0000313" key="2">
    <source>
        <dbReference type="Proteomes" id="UP001177003"/>
    </source>
</evidence>
<dbReference type="InterPro" id="IPR008480">
    <property type="entry name" value="DUF761_pln"/>
</dbReference>
<name>A0AA35ZRF4_LACSI</name>
<proteinExistence type="predicted"/>